<keyword evidence="6 7" id="KW-0472">Membrane</keyword>
<evidence type="ECO:0000256" key="7">
    <source>
        <dbReference type="SAM" id="Phobius"/>
    </source>
</evidence>
<comment type="subcellular location">
    <subcellularLocation>
        <location evidence="1">Membrane</location>
        <topology evidence="1">Multi-pass membrane protein</topology>
    </subcellularLocation>
</comment>
<dbReference type="EMBL" id="BOMV01000063">
    <property type="protein sequence ID" value="GIE98572.1"/>
    <property type="molecule type" value="Genomic_DNA"/>
</dbReference>
<dbReference type="Pfam" id="PF02397">
    <property type="entry name" value="Bac_transf"/>
    <property type="match status" value="1"/>
</dbReference>
<evidence type="ECO:0000256" key="6">
    <source>
        <dbReference type="ARBA" id="ARBA00023136"/>
    </source>
</evidence>
<sequence>MNHSPTTALTTMPVIPVTSTRPVWQRHYLYAVILTDVVVSLLAALLAMQIRFGGDLAIDGWSYALISCALPLVWVTALMLNHAYDARFLYVGNEEYQRLLRAALALTAIIAFVAYATDTGVARGYVTITIPLTTVLGLLGRYLNRFLLHRSWARGRCLRRVLVVGHAASVAGLTGQLRHERYHGLEVVAACLPQFDELPPQLRTVPVVEGLDRAAETARRAGADTVIVLACPELDGPRMRRLGWQLEAHEIELVVASALVEVAGDRTTIRPVDGLPMLHVEHPRLTGPRWLVKGLFDRLSAGLGLLLLAPVLAACALAIKLDRKAPGPVLFRQTRVGRHGELFGIYKFRTMRGDAEDLLAGLHARNEHDGVLFKVRQDPRISRVGRVLRRYSLDELPQLVNVLRGEMSLVGPRPPLPAEVAAYPSDMRRRLVVRPGLTGLWQVSGRSDLPWEEAMRLDLRYVENWTLTLDLIILMRTGSAVLRASGAY</sequence>
<protein>
    <submittedName>
        <fullName evidence="9">Exopolysaccharide biosynthesis polyprenyl glycosylphosphotransferase</fullName>
    </submittedName>
</protein>
<name>A0A919N243_9ACTN</name>
<dbReference type="NCBIfam" id="TIGR03025">
    <property type="entry name" value="EPS_sugtrans"/>
    <property type="match status" value="1"/>
</dbReference>
<accession>A0A919N243</accession>
<keyword evidence="10" id="KW-1185">Reference proteome</keyword>
<evidence type="ECO:0000313" key="9">
    <source>
        <dbReference type="EMBL" id="GIE98572.1"/>
    </source>
</evidence>
<dbReference type="GO" id="GO:0016780">
    <property type="term" value="F:phosphotransferase activity, for other substituted phosphate groups"/>
    <property type="evidence" value="ECO:0007669"/>
    <property type="project" value="TreeGrafter"/>
</dbReference>
<dbReference type="Proteomes" id="UP000636960">
    <property type="component" value="Unassembled WGS sequence"/>
</dbReference>
<evidence type="ECO:0000313" key="10">
    <source>
        <dbReference type="Proteomes" id="UP000636960"/>
    </source>
</evidence>
<evidence type="ECO:0000256" key="1">
    <source>
        <dbReference type="ARBA" id="ARBA00004141"/>
    </source>
</evidence>
<gene>
    <name evidence="9" type="ORF">Ari01nite_60370</name>
</gene>
<keyword evidence="4 7" id="KW-0812">Transmembrane</keyword>
<dbReference type="Pfam" id="PF13727">
    <property type="entry name" value="CoA_binding_3"/>
    <property type="match status" value="1"/>
</dbReference>
<evidence type="ECO:0000256" key="4">
    <source>
        <dbReference type="ARBA" id="ARBA00022692"/>
    </source>
</evidence>
<dbReference type="PANTHER" id="PTHR30576">
    <property type="entry name" value="COLANIC BIOSYNTHESIS UDP-GLUCOSE LIPID CARRIER TRANSFERASE"/>
    <property type="match status" value="1"/>
</dbReference>
<comment type="caution">
    <text evidence="9">The sequence shown here is derived from an EMBL/GenBank/DDBJ whole genome shotgun (WGS) entry which is preliminary data.</text>
</comment>
<evidence type="ECO:0000256" key="2">
    <source>
        <dbReference type="ARBA" id="ARBA00006464"/>
    </source>
</evidence>
<feature type="transmembrane region" description="Helical" evidence="7">
    <location>
        <begin position="122"/>
        <end position="144"/>
    </location>
</feature>
<keyword evidence="5 7" id="KW-1133">Transmembrane helix</keyword>
<evidence type="ECO:0000256" key="5">
    <source>
        <dbReference type="ARBA" id="ARBA00022989"/>
    </source>
</evidence>
<dbReference type="RefSeq" id="WP_203785586.1">
    <property type="nucleotide sequence ID" value="NZ_BOMV01000063.1"/>
</dbReference>
<dbReference type="AlphaFoldDB" id="A0A919N243"/>
<reference evidence="9" key="1">
    <citation type="submission" date="2021-01" db="EMBL/GenBank/DDBJ databases">
        <title>Whole genome shotgun sequence of Actinoplanes rishiriensis NBRC 108556.</title>
        <authorList>
            <person name="Komaki H."/>
            <person name="Tamura T."/>
        </authorList>
    </citation>
    <scope>NUCLEOTIDE SEQUENCE</scope>
    <source>
        <strain evidence="9">NBRC 108556</strain>
    </source>
</reference>
<comment type="similarity">
    <text evidence="2">Belongs to the bacterial sugar transferase family.</text>
</comment>
<dbReference type="InterPro" id="IPR003362">
    <property type="entry name" value="Bact_transf"/>
</dbReference>
<proteinExistence type="inferred from homology"/>
<keyword evidence="3" id="KW-0808">Transferase</keyword>
<dbReference type="GO" id="GO:0016020">
    <property type="term" value="C:membrane"/>
    <property type="evidence" value="ECO:0007669"/>
    <property type="project" value="UniProtKB-SubCell"/>
</dbReference>
<feature type="transmembrane region" description="Helical" evidence="7">
    <location>
        <begin position="60"/>
        <end position="79"/>
    </location>
</feature>
<feature type="transmembrane region" description="Helical" evidence="7">
    <location>
        <begin position="99"/>
        <end position="116"/>
    </location>
</feature>
<evidence type="ECO:0000259" key="8">
    <source>
        <dbReference type="Pfam" id="PF02397"/>
    </source>
</evidence>
<dbReference type="PANTHER" id="PTHR30576:SF10">
    <property type="entry name" value="SLL5057 PROTEIN"/>
    <property type="match status" value="1"/>
</dbReference>
<feature type="transmembrane region" description="Helical" evidence="7">
    <location>
        <begin position="299"/>
        <end position="319"/>
    </location>
</feature>
<dbReference type="InterPro" id="IPR017475">
    <property type="entry name" value="EPS_sugar_tfrase"/>
</dbReference>
<evidence type="ECO:0000256" key="3">
    <source>
        <dbReference type="ARBA" id="ARBA00022679"/>
    </source>
</evidence>
<feature type="domain" description="Bacterial sugar transferase" evidence="8">
    <location>
        <begin position="293"/>
        <end position="482"/>
    </location>
</feature>
<organism evidence="9 10">
    <name type="scientific">Paractinoplanes rishiriensis</name>
    <dbReference type="NCBI Taxonomy" id="1050105"/>
    <lineage>
        <taxon>Bacteria</taxon>
        <taxon>Bacillati</taxon>
        <taxon>Actinomycetota</taxon>
        <taxon>Actinomycetes</taxon>
        <taxon>Micromonosporales</taxon>
        <taxon>Micromonosporaceae</taxon>
        <taxon>Paractinoplanes</taxon>
    </lineage>
</organism>
<feature type="transmembrane region" description="Helical" evidence="7">
    <location>
        <begin position="28"/>
        <end position="48"/>
    </location>
</feature>